<evidence type="ECO:0000256" key="2">
    <source>
        <dbReference type="SAM" id="Phobius"/>
    </source>
</evidence>
<keyword evidence="2" id="KW-0472">Membrane</keyword>
<feature type="transmembrane region" description="Helical" evidence="2">
    <location>
        <begin position="451"/>
        <end position="473"/>
    </location>
</feature>
<evidence type="ECO:0000313" key="3">
    <source>
        <dbReference type="EMBL" id="ADK97770.1"/>
    </source>
</evidence>
<dbReference type="EMBL" id="HM013604">
    <property type="protein sequence ID" value="ADK97770.1"/>
    <property type="molecule type" value="mRNA"/>
</dbReference>
<evidence type="ECO:0000256" key="1">
    <source>
        <dbReference type="SAM" id="MobiDB-lite"/>
    </source>
</evidence>
<reference evidence="3" key="1">
    <citation type="submission" date="2010-03" db="EMBL/GenBank/DDBJ databases">
        <title>Genetic Diversity of the Allodeterminant alr2 in Hydractinia symbiolongicarpus.</title>
        <authorList>
            <person name="Rosengarten R.D."/>
            <person name="Moreno M.A."/>
            <person name="Lakkis F.G."/>
            <person name="Buss L.W."/>
            <person name="Dellaporta S.L."/>
        </authorList>
    </citation>
    <scope>NUCLEOTIDE SEQUENCE</scope>
</reference>
<accession>E3U3G6</accession>
<name>E3U3G6_9CNID</name>
<feature type="compositionally biased region" description="Basic and acidic residues" evidence="1">
    <location>
        <begin position="646"/>
        <end position="669"/>
    </location>
</feature>
<feature type="region of interest" description="Disordered" evidence="1">
    <location>
        <begin position="481"/>
        <end position="508"/>
    </location>
</feature>
<protein>
    <submittedName>
        <fullName evidence="3">Allorecognition 2-like protein</fullName>
    </submittedName>
</protein>
<sequence length="692" mass="77164">MKGFWQWKQFWKCELKLFVLILYSNISVKCFKFSAKQPIVSAEEGGSASLAFVVQNLVAGETIVHIRMFLLPNTAVTFAERGLNPPFESKHVGIYKDRVNAGEDGNEFTLTFSNLTYTDILTIKGQLLTQRGDDFTPYIANASISEIFGGPTKILDVSSTLHVEEVTRNYEISVILQGHPKPNVTWSIDEDIITKSVKDKTVDETNKKYKYILTIPQITSDMNRKNITLKVIGYNKKTFSQLITLNVTWGPKLCDKDKKGELIFKNTETATFTTCAYGNPMPKIKMNFDGQVIGDVVTSIITAEKDKYNYTAKLSSYLIPSRCGKVLTVGTGKDRKDGERSYVLKYKFTPGQVKGAMSYMKEGCIHTKWIAPNTGKCAVSYRLEYGNGIVPQNISGDKTKAKLCQENASEVNVTQIIAVSNDKYKLEGEEVIVKVGLAPPDPTPSGNKTTIIVAVVVSLLLILLIIFLVYYFVYRKKKNKQDPEKESTGSGRRPLNVETPSPHRSDADGYAIADDLLKNNVERKNNTDAICLAQLDDGTYDQLEVNDNPYIKNGAIVDNAAAKANPPNNMKTYDSATNDVDKQPKKPEVYAYSRPRNTGDYNGVNPLAGKSTNQNLYSEPERQTSPEQPLGAGKSGASNQNLYAQVEKDKKQPSKGEKYQPQHYDKVCDPPETPAHIQQMYAQIDKSTKRKK</sequence>
<keyword evidence="2" id="KW-1133">Transmembrane helix</keyword>
<dbReference type="AlphaFoldDB" id="E3U3G6"/>
<proteinExistence type="evidence at transcript level"/>
<keyword evidence="2" id="KW-0812">Transmembrane</keyword>
<gene>
    <name evidence="3" type="primary">alr2</name>
</gene>
<feature type="compositionally biased region" description="Basic and acidic residues" evidence="1">
    <location>
        <begin position="579"/>
        <end position="588"/>
    </location>
</feature>
<feature type="region of interest" description="Disordered" evidence="1">
    <location>
        <begin position="561"/>
        <end position="674"/>
    </location>
</feature>
<organism evidence="3">
    <name type="scientific">Hydractinia polyclina</name>
    <dbReference type="NCBI Taxonomy" id="589945"/>
    <lineage>
        <taxon>Eukaryota</taxon>
        <taxon>Metazoa</taxon>
        <taxon>Cnidaria</taxon>
        <taxon>Hydrozoa</taxon>
        <taxon>Hydroidolina</taxon>
        <taxon>Anthoathecata</taxon>
        <taxon>Filifera</taxon>
        <taxon>Hydractiniidae</taxon>
        <taxon>Hydractinia</taxon>
    </lineage>
</organism>